<evidence type="ECO:0000256" key="8">
    <source>
        <dbReference type="ARBA" id="ARBA00022741"/>
    </source>
</evidence>
<sequence length="486" mass="54164">MKISHKLFFAFIGLTTIILIATLSLARWSFEQGFLNYINALEQERLHAIAVEQTKLYQNNQHDWHQISRRDLLDTFRYTPANYKNALPPNVHATPPPLRSQSQSPSEKPLGPKRPPPHLKPKGGMPPAPKTGLYSIDNKWIGGNRISNLGSATHFAIMLDGKVIGRLYSPAIRQVNSDSATEFANQQLFANLWIGCLCLLLAGAISFILARLLLVPVEKVLQGISHLSRGNYEKRFSHYRKDELGQLMRDIDLLAVTLEKNRSARNRWFADISHELRTPLAILCGEIDAIKAGIRPFDQQQLLSLEQEILRLKLLVDDLFQLSLADLGGLKYQFEPLDLQACIAESMTSLTQKFAEKGLECQLNQAEAVWVSGDKRRMQQLITNILLNSAAYTDAPGKVVVDILVEGKHAVICINDTKPTVNSADCDLLFEPLFRLDSSRSRRVNGAGLGLTICKNIAEAHSASIKARPSNIGGLCIEVVIPLLKK</sequence>
<keyword evidence="10 18" id="KW-0067">ATP-binding</keyword>
<evidence type="ECO:0000256" key="13">
    <source>
        <dbReference type="ARBA" id="ARBA00023136"/>
    </source>
</evidence>
<gene>
    <name evidence="18" type="ORF">RGE70_12280</name>
</gene>
<dbReference type="InterPro" id="IPR005467">
    <property type="entry name" value="His_kinase_dom"/>
</dbReference>
<dbReference type="Gene3D" id="6.10.340.10">
    <property type="match status" value="1"/>
</dbReference>
<dbReference type="PROSITE" id="PS50885">
    <property type="entry name" value="HAMP"/>
    <property type="match status" value="1"/>
</dbReference>
<dbReference type="InterPro" id="IPR036890">
    <property type="entry name" value="HATPase_C_sf"/>
</dbReference>
<evidence type="ECO:0000313" key="18">
    <source>
        <dbReference type="EMBL" id="WOT04106.1"/>
    </source>
</evidence>
<dbReference type="CDD" id="cd06225">
    <property type="entry name" value="HAMP"/>
    <property type="match status" value="1"/>
</dbReference>
<evidence type="ECO:0000256" key="7">
    <source>
        <dbReference type="ARBA" id="ARBA00022692"/>
    </source>
</evidence>
<protein>
    <recommendedName>
        <fullName evidence="3">histidine kinase</fullName>
        <ecNumber evidence="3">2.7.13.3</ecNumber>
    </recommendedName>
</protein>
<dbReference type="RefSeq" id="WP_310471735.1">
    <property type="nucleotide sequence ID" value="NZ_CP136522.1"/>
</dbReference>
<dbReference type="InterPro" id="IPR003660">
    <property type="entry name" value="HAMP_dom"/>
</dbReference>
<keyword evidence="5" id="KW-0597">Phosphoprotein</keyword>
<dbReference type="SUPFAM" id="SSF55874">
    <property type="entry name" value="ATPase domain of HSP90 chaperone/DNA topoisomerase II/histidine kinase"/>
    <property type="match status" value="1"/>
</dbReference>
<organism evidence="18 19">
    <name type="scientific">Shewanella youngdeokensis</name>
    <dbReference type="NCBI Taxonomy" id="2999068"/>
    <lineage>
        <taxon>Bacteria</taxon>
        <taxon>Pseudomonadati</taxon>
        <taxon>Pseudomonadota</taxon>
        <taxon>Gammaproteobacteria</taxon>
        <taxon>Alteromonadales</taxon>
        <taxon>Shewanellaceae</taxon>
        <taxon>Shewanella</taxon>
    </lineage>
</organism>
<dbReference type="InterPro" id="IPR003594">
    <property type="entry name" value="HATPase_dom"/>
</dbReference>
<accession>A0ABZ0JX34</accession>
<evidence type="ECO:0000259" key="17">
    <source>
        <dbReference type="PROSITE" id="PS50885"/>
    </source>
</evidence>
<evidence type="ECO:0000313" key="19">
    <source>
        <dbReference type="Proteomes" id="UP001529491"/>
    </source>
</evidence>
<keyword evidence="12" id="KW-0902">Two-component regulatory system</keyword>
<dbReference type="Gene3D" id="1.10.287.130">
    <property type="match status" value="1"/>
</dbReference>
<dbReference type="PANTHER" id="PTHR45528:SF1">
    <property type="entry name" value="SENSOR HISTIDINE KINASE CPXA"/>
    <property type="match status" value="1"/>
</dbReference>
<keyword evidence="6" id="KW-0808">Transferase</keyword>
<dbReference type="Proteomes" id="UP001529491">
    <property type="component" value="Chromosome"/>
</dbReference>
<feature type="region of interest" description="Disordered" evidence="14">
    <location>
        <begin position="85"/>
        <end position="128"/>
    </location>
</feature>
<keyword evidence="7 15" id="KW-0812">Transmembrane</keyword>
<proteinExistence type="predicted"/>
<keyword evidence="4" id="KW-1003">Cell membrane</keyword>
<evidence type="ECO:0000256" key="9">
    <source>
        <dbReference type="ARBA" id="ARBA00022777"/>
    </source>
</evidence>
<dbReference type="InterPro" id="IPR050398">
    <property type="entry name" value="HssS/ArlS-like"/>
</dbReference>
<feature type="domain" description="HAMP" evidence="17">
    <location>
        <begin position="211"/>
        <end position="263"/>
    </location>
</feature>
<dbReference type="EMBL" id="CP136522">
    <property type="protein sequence ID" value="WOT04106.1"/>
    <property type="molecule type" value="Genomic_DNA"/>
</dbReference>
<reference evidence="18 19" key="1">
    <citation type="submission" date="2023-10" db="EMBL/GenBank/DDBJ databases">
        <title>Complete genome sequence of Shewanella sp. DAU334.</title>
        <authorList>
            <person name="Lee Y.-S."/>
            <person name="Jeong H.-R."/>
            <person name="Hwang E.-J."/>
            <person name="Choi Y.-L."/>
            <person name="Kim G.-D."/>
        </authorList>
    </citation>
    <scope>NUCLEOTIDE SEQUENCE [LARGE SCALE GENOMIC DNA]</scope>
    <source>
        <strain evidence="18 19">DAU334</strain>
    </source>
</reference>
<dbReference type="Pfam" id="PF00672">
    <property type="entry name" value="HAMP"/>
    <property type="match status" value="1"/>
</dbReference>
<dbReference type="InterPro" id="IPR036097">
    <property type="entry name" value="HisK_dim/P_sf"/>
</dbReference>
<dbReference type="Pfam" id="PF02518">
    <property type="entry name" value="HATPase_c"/>
    <property type="match status" value="1"/>
</dbReference>
<feature type="domain" description="Histidine kinase" evidence="16">
    <location>
        <begin position="271"/>
        <end position="485"/>
    </location>
</feature>
<dbReference type="Gene3D" id="3.30.565.10">
    <property type="entry name" value="Histidine kinase-like ATPase, C-terminal domain"/>
    <property type="match status" value="1"/>
</dbReference>
<keyword evidence="8" id="KW-0547">Nucleotide-binding</keyword>
<dbReference type="CDD" id="cd00082">
    <property type="entry name" value="HisKA"/>
    <property type="match status" value="1"/>
</dbReference>
<dbReference type="SUPFAM" id="SSF47384">
    <property type="entry name" value="Homodimeric domain of signal transducing histidine kinase"/>
    <property type="match status" value="1"/>
</dbReference>
<name>A0ABZ0JX34_9GAMM</name>
<evidence type="ECO:0000256" key="15">
    <source>
        <dbReference type="SAM" id="Phobius"/>
    </source>
</evidence>
<evidence type="ECO:0000256" key="6">
    <source>
        <dbReference type="ARBA" id="ARBA00022679"/>
    </source>
</evidence>
<evidence type="ECO:0000256" key="3">
    <source>
        <dbReference type="ARBA" id="ARBA00012438"/>
    </source>
</evidence>
<evidence type="ECO:0000259" key="16">
    <source>
        <dbReference type="PROSITE" id="PS50109"/>
    </source>
</evidence>
<evidence type="ECO:0000256" key="11">
    <source>
        <dbReference type="ARBA" id="ARBA00022989"/>
    </source>
</evidence>
<evidence type="ECO:0000256" key="12">
    <source>
        <dbReference type="ARBA" id="ARBA00023012"/>
    </source>
</evidence>
<feature type="transmembrane region" description="Helical" evidence="15">
    <location>
        <begin position="192"/>
        <end position="214"/>
    </location>
</feature>
<comment type="catalytic activity">
    <reaction evidence="1">
        <text>ATP + protein L-histidine = ADP + protein N-phospho-L-histidine.</text>
        <dbReference type="EC" id="2.7.13.3"/>
    </reaction>
</comment>
<dbReference type="Pfam" id="PF00512">
    <property type="entry name" value="HisKA"/>
    <property type="match status" value="1"/>
</dbReference>
<keyword evidence="13 15" id="KW-0472">Membrane</keyword>
<dbReference type="PANTHER" id="PTHR45528">
    <property type="entry name" value="SENSOR HISTIDINE KINASE CPXA"/>
    <property type="match status" value="1"/>
</dbReference>
<keyword evidence="11 15" id="KW-1133">Transmembrane helix</keyword>
<evidence type="ECO:0000256" key="10">
    <source>
        <dbReference type="ARBA" id="ARBA00022840"/>
    </source>
</evidence>
<evidence type="ECO:0000256" key="14">
    <source>
        <dbReference type="SAM" id="MobiDB-lite"/>
    </source>
</evidence>
<dbReference type="EC" id="2.7.13.3" evidence="3"/>
<dbReference type="InterPro" id="IPR003661">
    <property type="entry name" value="HisK_dim/P_dom"/>
</dbReference>
<dbReference type="SMART" id="SM00388">
    <property type="entry name" value="HisKA"/>
    <property type="match status" value="1"/>
</dbReference>
<dbReference type="PROSITE" id="PS50109">
    <property type="entry name" value="HIS_KIN"/>
    <property type="match status" value="1"/>
</dbReference>
<evidence type="ECO:0000256" key="5">
    <source>
        <dbReference type="ARBA" id="ARBA00022553"/>
    </source>
</evidence>
<evidence type="ECO:0000256" key="4">
    <source>
        <dbReference type="ARBA" id="ARBA00022475"/>
    </source>
</evidence>
<dbReference type="GO" id="GO:0005524">
    <property type="term" value="F:ATP binding"/>
    <property type="evidence" value="ECO:0007669"/>
    <property type="project" value="UniProtKB-KW"/>
</dbReference>
<evidence type="ECO:0000256" key="1">
    <source>
        <dbReference type="ARBA" id="ARBA00000085"/>
    </source>
</evidence>
<keyword evidence="19" id="KW-1185">Reference proteome</keyword>
<evidence type="ECO:0000256" key="2">
    <source>
        <dbReference type="ARBA" id="ARBA00004651"/>
    </source>
</evidence>
<dbReference type="SMART" id="SM00387">
    <property type="entry name" value="HATPase_c"/>
    <property type="match status" value="1"/>
</dbReference>
<keyword evidence="9" id="KW-0418">Kinase</keyword>
<dbReference type="SMART" id="SM00304">
    <property type="entry name" value="HAMP"/>
    <property type="match status" value="1"/>
</dbReference>
<dbReference type="SUPFAM" id="SSF158472">
    <property type="entry name" value="HAMP domain-like"/>
    <property type="match status" value="1"/>
</dbReference>
<comment type="subcellular location">
    <subcellularLocation>
        <location evidence="2">Cell membrane</location>
        <topology evidence="2">Multi-pass membrane protein</topology>
    </subcellularLocation>
</comment>